<dbReference type="Gene3D" id="2.70.98.10">
    <property type="match status" value="1"/>
</dbReference>
<dbReference type="InterPro" id="IPR005887">
    <property type="entry name" value="GH92_a_mannosidase_put"/>
</dbReference>
<dbReference type="Pfam" id="PF17678">
    <property type="entry name" value="Glyco_hydro_92N"/>
    <property type="match status" value="1"/>
</dbReference>
<organism evidence="5">
    <name type="scientific">Salpingoeca rosetta (strain ATCC 50818 / BSB-021)</name>
    <dbReference type="NCBI Taxonomy" id="946362"/>
    <lineage>
        <taxon>Eukaryota</taxon>
        <taxon>Choanoflagellata</taxon>
        <taxon>Craspedida</taxon>
        <taxon>Salpingoecidae</taxon>
        <taxon>Salpingoeca</taxon>
    </lineage>
</organism>
<dbReference type="GO" id="GO:0005634">
    <property type="term" value="C:nucleus"/>
    <property type="evidence" value="ECO:0007669"/>
    <property type="project" value="TreeGrafter"/>
</dbReference>
<dbReference type="STRING" id="946362.F2UPM6"/>
<dbReference type="PANTHER" id="PTHR12143">
    <property type="entry name" value="PEPTIDE N-GLYCANASE PNGASE -RELATED"/>
    <property type="match status" value="1"/>
</dbReference>
<dbReference type="GO" id="GO:0005829">
    <property type="term" value="C:cytosol"/>
    <property type="evidence" value="ECO:0007669"/>
    <property type="project" value="TreeGrafter"/>
</dbReference>
<dbReference type="GO" id="GO:0030246">
    <property type="term" value="F:carbohydrate binding"/>
    <property type="evidence" value="ECO:0007669"/>
    <property type="project" value="InterPro"/>
</dbReference>
<evidence type="ECO:0000313" key="4">
    <source>
        <dbReference type="EMBL" id="EGD79581.1"/>
    </source>
</evidence>
<proteinExistence type="predicted"/>
<keyword evidence="5" id="KW-1185">Reference proteome</keyword>
<dbReference type="InterPro" id="IPR012939">
    <property type="entry name" value="Glyco_hydro_92"/>
</dbReference>
<feature type="domain" description="Glycosyl hydrolase family 92 N-terminal" evidence="3">
    <location>
        <begin position="45"/>
        <end position="315"/>
    </location>
</feature>
<dbReference type="GO" id="GO:0000224">
    <property type="term" value="F:peptide-N4-(N-acetyl-beta-glucosaminyl)asparagine amidase activity"/>
    <property type="evidence" value="ECO:0007669"/>
    <property type="project" value="TreeGrafter"/>
</dbReference>
<dbReference type="InParanoid" id="F2UPM6"/>
<accession>F2UPM6</accession>
<dbReference type="GO" id="GO:0006516">
    <property type="term" value="P:glycoprotein catabolic process"/>
    <property type="evidence" value="ECO:0007669"/>
    <property type="project" value="TreeGrafter"/>
</dbReference>
<keyword evidence="1" id="KW-0732">Signal</keyword>
<evidence type="ECO:0000259" key="2">
    <source>
        <dbReference type="Pfam" id="PF07971"/>
    </source>
</evidence>
<feature type="domain" description="Glycosyl hydrolase family 92" evidence="2">
    <location>
        <begin position="322"/>
        <end position="790"/>
    </location>
</feature>
<dbReference type="InterPro" id="IPR041371">
    <property type="entry name" value="GH92_N"/>
</dbReference>
<evidence type="ECO:0008006" key="6">
    <source>
        <dbReference type="Google" id="ProtNLM"/>
    </source>
</evidence>
<dbReference type="Gene3D" id="3.30.2080.10">
    <property type="entry name" value="GH92 mannosidase domain"/>
    <property type="match status" value="1"/>
</dbReference>
<dbReference type="Pfam" id="PF07971">
    <property type="entry name" value="Glyco_hydro_92"/>
    <property type="match status" value="1"/>
</dbReference>
<evidence type="ECO:0000313" key="5">
    <source>
        <dbReference type="Proteomes" id="UP000007799"/>
    </source>
</evidence>
<dbReference type="EMBL" id="GL832987">
    <property type="protein sequence ID" value="EGD79581.1"/>
    <property type="molecule type" value="Genomic_DNA"/>
</dbReference>
<dbReference type="eggNOG" id="ENOG502QU8M">
    <property type="taxonomic scope" value="Eukaryota"/>
</dbReference>
<dbReference type="OMA" id="QFHYSGR"/>
<dbReference type="KEGG" id="sre:PTSG_10430"/>
<dbReference type="Gene3D" id="1.20.1050.60">
    <property type="entry name" value="alpha-1,2-mannosidase"/>
    <property type="match status" value="1"/>
</dbReference>
<evidence type="ECO:0000259" key="3">
    <source>
        <dbReference type="Pfam" id="PF17678"/>
    </source>
</evidence>
<dbReference type="SUPFAM" id="SSF48208">
    <property type="entry name" value="Six-hairpin glycosidases"/>
    <property type="match status" value="1"/>
</dbReference>
<gene>
    <name evidence="4" type="ORF">PTSG_10430</name>
</gene>
<dbReference type="InterPro" id="IPR050883">
    <property type="entry name" value="PNGase"/>
</dbReference>
<dbReference type="GO" id="GO:0005975">
    <property type="term" value="P:carbohydrate metabolic process"/>
    <property type="evidence" value="ECO:0007669"/>
    <property type="project" value="InterPro"/>
</dbReference>
<feature type="chain" id="PRO_5003291299" description="Alpha-1,2-mannosidase" evidence="1">
    <location>
        <begin position="31"/>
        <end position="798"/>
    </location>
</feature>
<sequence length="798" mass="86372">MMTAAVVWLARRRCGASLLVLVLVASAVAAASDSATAGNKHIDVVDPFIGTGNFGFGVGGDPVGVQVPFGCVRLSPDGSDGHVWLDFLHYGGYHYSDTSIRCFSHTHMVGPGVADLGNIGVMATQEVPSAFLDRYWYRAPFSHANERATPYEYAVNLTSGINVTLTACGTHAAKQIYRFSSSSASASASSSSSSSSSSLSRRANFVVFDIGHSLSSNGKAVIASNVSVTVHKNTQTTQVEGYAVNRGSLTGRNGGVGVPVYFTALINAIPTDTATWDSNSTAPAPAWSSLHLDGVRVGAILQFDNPDIEITSAISFVSLHQARVNFGAQTENGTAPYSTCKQATHTAWKDALAVVEVHDANPNASTYTQFYTALYHSFMAPTRWSEAGGVYLGMDGRVRTSPPAAHRYTDMSIWDIHRTQVPLLDLLRPDVSADIARSLVGMYEEGGDIPRWPIANVYAGCMIATHANIMLAGMIAKNITGFNVTAAYEGMRLQATDPSRPHIGREGLQDYITLGYVPFDSHGKAASLTLAYAYDDWALASVASHLGHTQDAVLFLNRSRNYVNVWDEESMYMCPRMKTGSFKCNPVPSFHEWIVQDSGFCEGNQAEWRWFVPHDLDGLISLFGKQRYVEELSTFFDKTWSDPSTTLPNPHYWAGNEPDILEPFQFHAAGRADLSQLNSRRVMNFAYSSRPGGLPGNDDYGTLSAWYVWAAVGLYPLAGTDLYFIGSPVFEHVTLHLPGGHSLDIHAHNTSATNVYVQSIQLDGAAIDPFYANVTHHRLTAASALVLTMADTPPAPSS</sequence>
<protein>
    <recommendedName>
        <fullName evidence="6">Alpha-1,2-mannosidase</fullName>
    </recommendedName>
</protein>
<dbReference type="Gene3D" id="1.20.1610.10">
    <property type="entry name" value="alpha-1,2-mannosidases domains"/>
    <property type="match status" value="1"/>
</dbReference>
<evidence type="ECO:0000256" key="1">
    <source>
        <dbReference type="SAM" id="SignalP"/>
    </source>
</evidence>
<dbReference type="PANTHER" id="PTHR12143:SF43">
    <property type="entry name" value="PUTATIVE-RELATED"/>
    <property type="match status" value="1"/>
</dbReference>
<dbReference type="OrthoDB" id="449263at2759"/>
<dbReference type="InterPro" id="IPR014718">
    <property type="entry name" value="GH-type_carb-bd"/>
</dbReference>
<dbReference type="RefSeq" id="XP_004988809.1">
    <property type="nucleotide sequence ID" value="XM_004988752.1"/>
</dbReference>
<dbReference type="Proteomes" id="UP000007799">
    <property type="component" value="Unassembled WGS sequence"/>
</dbReference>
<feature type="signal peptide" evidence="1">
    <location>
        <begin position="1"/>
        <end position="30"/>
    </location>
</feature>
<dbReference type="NCBIfam" id="TIGR01180">
    <property type="entry name" value="aman2_put"/>
    <property type="match status" value="1"/>
</dbReference>
<name>F2UPM6_SALR5</name>
<dbReference type="GeneID" id="16069349"/>
<reference evidence="4" key="1">
    <citation type="submission" date="2009-08" db="EMBL/GenBank/DDBJ databases">
        <title>Annotation of Salpingoeca rosetta.</title>
        <authorList>
            <consortium name="The Broad Institute Genome Sequencing Platform"/>
            <person name="Russ C."/>
            <person name="Cuomo C."/>
            <person name="Burger G."/>
            <person name="Gray M.W."/>
            <person name="Holland P.W.H."/>
            <person name="King N."/>
            <person name="Lang F.B.F."/>
            <person name="Roger A.J."/>
            <person name="Ruiz-Trillo I."/>
            <person name="Young S.K."/>
            <person name="Zeng Q."/>
            <person name="Gargeya S."/>
            <person name="Alvarado L."/>
            <person name="Berlin A."/>
            <person name="Chapman S.B."/>
            <person name="Chen Z."/>
            <person name="Freedman E."/>
            <person name="Gellesch M."/>
            <person name="Goldberg J."/>
            <person name="Griggs A."/>
            <person name="Gujja S."/>
            <person name="Heilman E."/>
            <person name="Heiman D."/>
            <person name="Howarth C."/>
            <person name="Mehta T."/>
            <person name="Neiman D."/>
            <person name="Pearson M."/>
            <person name="Roberts A."/>
            <person name="Saif S."/>
            <person name="Shea T."/>
            <person name="Shenoy N."/>
            <person name="Sisk P."/>
            <person name="Stolte C."/>
            <person name="Sykes S."/>
            <person name="White J."/>
            <person name="Yandava C."/>
            <person name="Haas B."/>
            <person name="Nusbaum C."/>
            <person name="Birren B."/>
        </authorList>
    </citation>
    <scope>NUCLEOTIDE SEQUENCE [LARGE SCALE GENOMIC DNA]</scope>
    <source>
        <strain evidence="4">ATCC 50818</strain>
    </source>
</reference>
<dbReference type="AlphaFoldDB" id="F2UPM6"/>
<dbReference type="InterPro" id="IPR008928">
    <property type="entry name" value="6-hairpin_glycosidase_sf"/>
</dbReference>